<gene>
    <name evidence="4" type="ORF">HanXRQr2_Chr08g0351231</name>
</gene>
<dbReference type="Proteomes" id="UP000215914">
    <property type="component" value="Unassembled WGS sequence"/>
</dbReference>
<sequence>MSGSGEGVCTALAISNAITNLCATVFGQLWRLEPLQVEKQQMWQREMDCLLCVSDHIVELILLLMEASSRSWLADRDQIFSSTFQLYEN</sequence>
<dbReference type="Gramene" id="mRNA:HanXRQr2_Chr08g0351231">
    <property type="protein sequence ID" value="mRNA:HanXRQr2_Chr08g0351231"/>
    <property type="gene ID" value="HanXRQr2_Chr08g0351231"/>
</dbReference>
<dbReference type="AlphaFoldDB" id="A0A9K3IH14"/>
<evidence type="ECO:0000313" key="5">
    <source>
        <dbReference type="Proteomes" id="UP000215914"/>
    </source>
</evidence>
<comment type="caution">
    <text evidence="4">The sequence shown here is derived from an EMBL/GenBank/DDBJ whole genome shotgun (WGS) entry which is preliminary data.</text>
</comment>
<keyword evidence="1 2" id="KW-0344">Guanine-nucleotide releasing factor</keyword>
<evidence type="ECO:0000256" key="2">
    <source>
        <dbReference type="PROSITE-ProRule" id="PRU00663"/>
    </source>
</evidence>
<reference evidence="4" key="1">
    <citation type="journal article" date="2017" name="Nature">
        <title>The sunflower genome provides insights into oil metabolism, flowering and Asterid evolution.</title>
        <authorList>
            <person name="Badouin H."/>
            <person name="Gouzy J."/>
            <person name="Grassa C.J."/>
            <person name="Murat F."/>
            <person name="Staton S.E."/>
            <person name="Cottret L."/>
            <person name="Lelandais-Briere C."/>
            <person name="Owens G.L."/>
            <person name="Carrere S."/>
            <person name="Mayjonade B."/>
            <person name="Legrand L."/>
            <person name="Gill N."/>
            <person name="Kane N.C."/>
            <person name="Bowers J.E."/>
            <person name="Hubner S."/>
            <person name="Bellec A."/>
            <person name="Berard A."/>
            <person name="Berges H."/>
            <person name="Blanchet N."/>
            <person name="Boniface M.C."/>
            <person name="Brunel D."/>
            <person name="Catrice O."/>
            <person name="Chaidir N."/>
            <person name="Claudel C."/>
            <person name="Donnadieu C."/>
            <person name="Faraut T."/>
            <person name="Fievet G."/>
            <person name="Helmstetter N."/>
            <person name="King M."/>
            <person name="Knapp S.J."/>
            <person name="Lai Z."/>
            <person name="Le Paslier M.C."/>
            <person name="Lippi Y."/>
            <person name="Lorenzon L."/>
            <person name="Mandel J.R."/>
            <person name="Marage G."/>
            <person name="Marchand G."/>
            <person name="Marquand E."/>
            <person name="Bret-Mestries E."/>
            <person name="Morien E."/>
            <person name="Nambeesan S."/>
            <person name="Nguyen T."/>
            <person name="Pegot-Espagnet P."/>
            <person name="Pouilly N."/>
            <person name="Raftis F."/>
            <person name="Sallet E."/>
            <person name="Schiex T."/>
            <person name="Thomas J."/>
            <person name="Vandecasteele C."/>
            <person name="Vares D."/>
            <person name="Vear F."/>
            <person name="Vautrin S."/>
            <person name="Crespi M."/>
            <person name="Mangin B."/>
            <person name="Burke J.M."/>
            <person name="Salse J."/>
            <person name="Munos S."/>
            <person name="Vincourt P."/>
            <person name="Rieseberg L.H."/>
            <person name="Langlade N.B."/>
        </authorList>
    </citation>
    <scope>NUCLEOTIDE SEQUENCE</scope>
    <source>
        <tissue evidence="4">Leaves</tissue>
    </source>
</reference>
<dbReference type="InterPro" id="IPR005512">
    <property type="entry name" value="PRONE_dom"/>
</dbReference>
<feature type="domain" description="PRONE" evidence="3">
    <location>
        <begin position="1"/>
        <end position="89"/>
    </location>
</feature>
<dbReference type="PANTHER" id="PTHR33101:SF81">
    <property type="entry name" value="PRONE DOMAIN, ROP GUANINE NUCLEOTIDE EXCHANGE FACTOR"/>
    <property type="match status" value="1"/>
</dbReference>
<evidence type="ECO:0000259" key="3">
    <source>
        <dbReference type="PROSITE" id="PS51334"/>
    </source>
</evidence>
<dbReference type="GO" id="GO:0005085">
    <property type="term" value="F:guanyl-nucleotide exchange factor activity"/>
    <property type="evidence" value="ECO:0007669"/>
    <property type="project" value="UniProtKB-UniRule"/>
</dbReference>
<dbReference type="EMBL" id="MNCJ02000323">
    <property type="protein sequence ID" value="KAF5796420.1"/>
    <property type="molecule type" value="Genomic_DNA"/>
</dbReference>
<dbReference type="PANTHER" id="PTHR33101">
    <property type="entry name" value="ROP GUANINE NUCLEOTIDE EXCHANGE FACTOR 1"/>
    <property type="match status" value="1"/>
</dbReference>
<evidence type="ECO:0000313" key="4">
    <source>
        <dbReference type="EMBL" id="KAF5796420.1"/>
    </source>
</evidence>
<dbReference type="Pfam" id="PF03759">
    <property type="entry name" value="PRONE"/>
    <property type="match status" value="1"/>
</dbReference>
<accession>A0A9K3IH14</accession>
<dbReference type="InterPro" id="IPR038937">
    <property type="entry name" value="RopGEF"/>
</dbReference>
<evidence type="ECO:0000256" key="1">
    <source>
        <dbReference type="ARBA" id="ARBA00022658"/>
    </source>
</evidence>
<protein>
    <submittedName>
        <fullName evidence="4">PRONE domain, Rop guanine nucleotide exchange factor</fullName>
    </submittedName>
</protein>
<name>A0A9K3IH14_HELAN</name>
<organism evidence="4 5">
    <name type="scientific">Helianthus annuus</name>
    <name type="common">Common sunflower</name>
    <dbReference type="NCBI Taxonomy" id="4232"/>
    <lineage>
        <taxon>Eukaryota</taxon>
        <taxon>Viridiplantae</taxon>
        <taxon>Streptophyta</taxon>
        <taxon>Embryophyta</taxon>
        <taxon>Tracheophyta</taxon>
        <taxon>Spermatophyta</taxon>
        <taxon>Magnoliopsida</taxon>
        <taxon>eudicotyledons</taxon>
        <taxon>Gunneridae</taxon>
        <taxon>Pentapetalae</taxon>
        <taxon>asterids</taxon>
        <taxon>campanulids</taxon>
        <taxon>Asterales</taxon>
        <taxon>Asteraceae</taxon>
        <taxon>Asteroideae</taxon>
        <taxon>Heliantheae alliance</taxon>
        <taxon>Heliantheae</taxon>
        <taxon>Helianthus</taxon>
    </lineage>
</organism>
<proteinExistence type="predicted"/>
<keyword evidence="5" id="KW-1185">Reference proteome</keyword>
<dbReference type="Gene3D" id="1.20.58.2010">
    <property type="entry name" value="PRONE domain, subdomain 1"/>
    <property type="match status" value="1"/>
</dbReference>
<reference evidence="4" key="2">
    <citation type="submission" date="2020-06" db="EMBL/GenBank/DDBJ databases">
        <title>Helianthus annuus Genome sequencing and assembly Release 2.</title>
        <authorList>
            <person name="Gouzy J."/>
            <person name="Langlade N."/>
            <person name="Munos S."/>
        </authorList>
    </citation>
    <scope>NUCLEOTIDE SEQUENCE</scope>
    <source>
        <tissue evidence="4">Leaves</tissue>
    </source>
</reference>
<dbReference type="PROSITE" id="PS51334">
    <property type="entry name" value="PRONE"/>
    <property type="match status" value="1"/>
</dbReference>